<name>A0AA86VN82_9FABA</name>
<reference evidence="1" key="1">
    <citation type="submission" date="2023-10" db="EMBL/GenBank/DDBJ databases">
        <authorList>
            <person name="Domelevo Entfellner J.-B."/>
        </authorList>
    </citation>
    <scope>NUCLEOTIDE SEQUENCE</scope>
</reference>
<dbReference type="Gramene" id="rna-AYBTSS11_LOCUS23270">
    <property type="protein sequence ID" value="CAJ1971271.1"/>
    <property type="gene ID" value="gene-AYBTSS11_LOCUS23270"/>
</dbReference>
<sequence length="121" mass="13731">MDFELWLRPTFPKSAGTRGTVVLVSITKKSWRYIMGILPFRCRALPRRELADLSITGIRGASLPFPIAFFRRNLALGDGANRRSEHARVVPAPHEAKEQRSNSVTARWSCNYGGFACRRRL</sequence>
<evidence type="ECO:0000313" key="1">
    <source>
        <dbReference type="EMBL" id="CAJ1971271.1"/>
    </source>
</evidence>
<dbReference type="Proteomes" id="UP001189624">
    <property type="component" value="Chromosome 8"/>
</dbReference>
<keyword evidence="2" id="KW-1185">Reference proteome</keyword>
<accession>A0AA86VN82</accession>
<gene>
    <name evidence="1" type="ORF">AYBTSS11_LOCUS23270</name>
</gene>
<organism evidence="1 2">
    <name type="scientific">Sphenostylis stenocarpa</name>
    <dbReference type="NCBI Taxonomy" id="92480"/>
    <lineage>
        <taxon>Eukaryota</taxon>
        <taxon>Viridiplantae</taxon>
        <taxon>Streptophyta</taxon>
        <taxon>Embryophyta</taxon>
        <taxon>Tracheophyta</taxon>
        <taxon>Spermatophyta</taxon>
        <taxon>Magnoliopsida</taxon>
        <taxon>eudicotyledons</taxon>
        <taxon>Gunneridae</taxon>
        <taxon>Pentapetalae</taxon>
        <taxon>rosids</taxon>
        <taxon>fabids</taxon>
        <taxon>Fabales</taxon>
        <taxon>Fabaceae</taxon>
        <taxon>Papilionoideae</taxon>
        <taxon>50 kb inversion clade</taxon>
        <taxon>NPAAA clade</taxon>
        <taxon>indigoferoid/millettioid clade</taxon>
        <taxon>Phaseoleae</taxon>
        <taxon>Sphenostylis</taxon>
    </lineage>
</organism>
<dbReference type="EMBL" id="OY731405">
    <property type="protein sequence ID" value="CAJ1971271.1"/>
    <property type="molecule type" value="Genomic_DNA"/>
</dbReference>
<proteinExistence type="predicted"/>
<dbReference type="AlphaFoldDB" id="A0AA86VN82"/>
<protein>
    <submittedName>
        <fullName evidence="1">Uncharacterized protein</fullName>
    </submittedName>
</protein>
<evidence type="ECO:0000313" key="2">
    <source>
        <dbReference type="Proteomes" id="UP001189624"/>
    </source>
</evidence>